<comment type="caution">
    <text evidence="1">The sequence shown here is derived from an EMBL/GenBank/DDBJ whole genome shotgun (WGS) entry which is preliminary data.</text>
</comment>
<gene>
    <name evidence="1" type="ORF">LCGC14_0567180</name>
</gene>
<organism evidence="1">
    <name type="scientific">marine sediment metagenome</name>
    <dbReference type="NCBI Taxonomy" id="412755"/>
    <lineage>
        <taxon>unclassified sequences</taxon>
        <taxon>metagenomes</taxon>
        <taxon>ecological metagenomes</taxon>
    </lineage>
</organism>
<name>A0A0F9U6K6_9ZZZZ</name>
<dbReference type="EMBL" id="LAZR01000826">
    <property type="protein sequence ID" value="KKN56926.1"/>
    <property type="molecule type" value="Genomic_DNA"/>
</dbReference>
<protein>
    <submittedName>
        <fullName evidence="1">Uncharacterized protein</fullName>
    </submittedName>
</protein>
<proteinExistence type="predicted"/>
<evidence type="ECO:0000313" key="1">
    <source>
        <dbReference type="EMBL" id="KKN56926.1"/>
    </source>
</evidence>
<reference evidence="1" key="1">
    <citation type="journal article" date="2015" name="Nature">
        <title>Complex archaea that bridge the gap between prokaryotes and eukaryotes.</title>
        <authorList>
            <person name="Spang A."/>
            <person name="Saw J.H."/>
            <person name="Jorgensen S.L."/>
            <person name="Zaremba-Niedzwiedzka K."/>
            <person name="Martijn J."/>
            <person name="Lind A.E."/>
            <person name="van Eijk R."/>
            <person name="Schleper C."/>
            <person name="Guy L."/>
            <person name="Ettema T.J."/>
        </authorList>
    </citation>
    <scope>NUCLEOTIDE SEQUENCE</scope>
</reference>
<accession>A0A0F9U6K6</accession>
<dbReference type="AlphaFoldDB" id="A0A0F9U6K6"/>
<sequence>MPKKVEEKIKRTAKKRGYGKERTGAYVFGNKAMIKKGKK</sequence>